<organism evidence="2 3">
    <name type="scientific">Salmonella enterica subsp. enterica serovar Wandsworth str. A4-580</name>
    <dbReference type="NCBI Taxonomy" id="913086"/>
    <lineage>
        <taxon>Bacteria</taxon>
        <taxon>Pseudomonadati</taxon>
        <taxon>Pseudomonadota</taxon>
        <taxon>Gammaproteobacteria</taxon>
        <taxon>Enterobacterales</taxon>
        <taxon>Enterobacteriaceae</taxon>
        <taxon>Salmonella</taxon>
    </lineage>
</organism>
<proteinExistence type="predicted"/>
<reference evidence="2 3" key="1">
    <citation type="journal article" date="2011" name="BMC Genomics">
        <title>Genome sequencing reveals diversification of virulence factor content and possible host adaptation in distinct subpopulations of Salmonella enterica.</title>
        <authorList>
            <person name="den Bakker H.C."/>
            <person name="Moreno Switt A.I."/>
            <person name="Govoni G."/>
            <person name="Cummings C.A."/>
            <person name="Ranieri M.L."/>
            <person name="Degoricija L."/>
            <person name="Hoelzer K."/>
            <person name="Rodriguez-Rivera L.D."/>
            <person name="Brown S."/>
            <person name="Bolchacova E."/>
            <person name="Furtado M.R."/>
            <person name="Wiedmann M."/>
        </authorList>
    </citation>
    <scope>NUCLEOTIDE SEQUENCE [LARGE SCALE GENOMIC DNA]</scope>
    <source>
        <strain evidence="2 3">A4-580</strain>
    </source>
</reference>
<comment type="caution">
    <text evidence="2">The sequence shown here is derived from an EMBL/GenBank/DDBJ whole genome shotgun (WGS) entry which is preliminary data.</text>
</comment>
<evidence type="ECO:0000313" key="2">
    <source>
        <dbReference type="EMBL" id="EHD03239.1"/>
    </source>
</evidence>
<accession>G5SBI9</accession>
<evidence type="ECO:0000313" key="3">
    <source>
        <dbReference type="Proteomes" id="UP000003536"/>
    </source>
</evidence>
<dbReference type="EMBL" id="AFCX01000853">
    <property type="protein sequence ID" value="EHD03239.1"/>
    <property type="molecule type" value="Genomic_DNA"/>
</dbReference>
<name>G5SBI9_SALET</name>
<sequence>MRSVVGKSLPLADRTASKSLPLADRTGQDRQRKLARTRFYA</sequence>
<dbReference type="Proteomes" id="UP000003536">
    <property type="component" value="Unassembled WGS sequence"/>
</dbReference>
<evidence type="ECO:0000256" key="1">
    <source>
        <dbReference type="SAM" id="MobiDB-lite"/>
    </source>
</evidence>
<dbReference type="AlphaFoldDB" id="G5SBI9"/>
<gene>
    <name evidence="2" type="ORF">LTSEWAN_2525</name>
</gene>
<feature type="region of interest" description="Disordered" evidence="1">
    <location>
        <begin position="1"/>
        <end position="41"/>
    </location>
</feature>
<protein>
    <submittedName>
        <fullName evidence="2">Uncharacterized protein</fullName>
    </submittedName>
</protein>
<dbReference type="PATRIC" id="fig|913086.3.peg.1927"/>